<comment type="caution">
    <text evidence="1">The sequence shown here is derived from an EMBL/GenBank/DDBJ whole genome shotgun (WGS) entry which is preliminary data.</text>
</comment>
<evidence type="ECO:0000313" key="3">
    <source>
        <dbReference type="Proteomes" id="UP001320972"/>
    </source>
</evidence>
<organism evidence="1 4">
    <name type="scientific">Natronoglomus mannanivorans</name>
    <dbReference type="NCBI Taxonomy" id="2979990"/>
    <lineage>
        <taxon>Archaea</taxon>
        <taxon>Methanobacteriati</taxon>
        <taxon>Methanobacteriota</taxon>
        <taxon>Stenosarchaea group</taxon>
        <taxon>Halobacteria</taxon>
        <taxon>Halobacteriales</taxon>
        <taxon>Natrialbaceae</taxon>
        <taxon>Natronoglomus</taxon>
    </lineage>
</organism>
<evidence type="ECO:0000313" key="4">
    <source>
        <dbReference type="Proteomes" id="UP001321018"/>
    </source>
</evidence>
<evidence type="ECO:0000313" key="2">
    <source>
        <dbReference type="EMBL" id="MCU4972530.1"/>
    </source>
</evidence>
<gene>
    <name evidence="2" type="ORF">OB955_07235</name>
    <name evidence="1" type="ORF">OB960_05340</name>
</gene>
<dbReference type="Proteomes" id="UP001320972">
    <property type="component" value="Unassembled WGS sequence"/>
</dbReference>
<reference evidence="1 3" key="1">
    <citation type="submission" date="2022-09" db="EMBL/GenBank/DDBJ databases">
        <title>Enrichment on poylsaccharides allowed isolation of novel metabolic and taxonomic groups of Haloarchaea.</title>
        <authorList>
            <person name="Sorokin D.Y."/>
            <person name="Elcheninov A.G."/>
            <person name="Khizhniak T.V."/>
            <person name="Kolganova T.V."/>
            <person name="Kublanov I.V."/>
        </authorList>
    </citation>
    <scope>NUCLEOTIDE SEQUENCE</scope>
    <source>
        <strain evidence="2 3">AArc-m2/3/4</strain>
        <strain evidence="1">AArc-xg1-1</strain>
    </source>
</reference>
<dbReference type="Proteomes" id="UP001321018">
    <property type="component" value="Unassembled WGS sequence"/>
</dbReference>
<proteinExistence type="predicted"/>
<evidence type="ECO:0000313" key="1">
    <source>
        <dbReference type="EMBL" id="MCU4740823.1"/>
    </source>
</evidence>
<name>A0AAP2YXI9_9EURY</name>
<dbReference type="EMBL" id="JAOPKA010000002">
    <property type="protein sequence ID" value="MCU4740823.1"/>
    <property type="molecule type" value="Genomic_DNA"/>
</dbReference>
<dbReference type="AlphaFoldDB" id="A0AAP2YXI9"/>
<accession>A0AAP2YXI9</accession>
<sequence length="265" mass="28032">MASEDTRSELDDAVFERDGCTCQYCHDRPDVAELESYAVDPDPMPAGDSPHPASLVTICADCASVLAGTAVTESPETDQALFETVRECTVAQSEAISDVVAFADRGTGLPNALEAGEHDPEAYAASRRKLSVTLDVLEVQLAGLAALDPADFAVDPAAFEAFQTDARRLQSDLREIVATVERVAATLERCHVCLEAVGGDGSGDTAGRCRACSVTRLDASEWRGPDGEIDFDVLFGSINETLQTASKTTERLTGRASDVAESLVG</sequence>
<keyword evidence="3" id="KW-1185">Reference proteome</keyword>
<dbReference type="EMBL" id="JAOPKB010000003">
    <property type="protein sequence ID" value="MCU4972530.1"/>
    <property type="molecule type" value="Genomic_DNA"/>
</dbReference>
<dbReference type="RefSeq" id="WP_338002661.1">
    <property type="nucleotide sequence ID" value="NZ_JAOPKA010000002.1"/>
</dbReference>
<protein>
    <submittedName>
        <fullName evidence="1">Uncharacterized protein</fullName>
    </submittedName>
</protein>